<dbReference type="InterPro" id="IPR036995">
    <property type="entry name" value="MPG_sf"/>
</dbReference>
<comment type="caution">
    <text evidence="7">The sequence shown here is derived from an EMBL/GenBank/DDBJ whole genome shotgun (WGS) entry which is preliminary data.</text>
</comment>
<dbReference type="NCBIfam" id="TIGR00567">
    <property type="entry name" value="3mg"/>
    <property type="match status" value="1"/>
</dbReference>
<evidence type="ECO:0000256" key="3">
    <source>
        <dbReference type="ARBA" id="ARBA00022801"/>
    </source>
</evidence>
<sequence>MSEFSSGQNAAGSGAADPSVAASKGDHLPRVVFDASAVEVARALIGATLRLRGAGGVIVETEAYTPGDQASHSHCGPTRRNASMFGPPGHAYVYRSYGVHWCLNLVCARGHAVLLRAIEPRFGLERMQARRGARWGVRDLCSGPGRLAQALGVTAADDGARFDLPDFGIFPGPPPAGVLEGPRIGISRATDLPWRFGLAGSRFVSRPFAARNAGDLRTSGPDSPRLRKR</sequence>
<dbReference type="GO" id="GO:0003677">
    <property type="term" value="F:DNA binding"/>
    <property type="evidence" value="ECO:0007669"/>
    <property type="project" value="InterPro"/>
</dbReference>
<evidence type="ECO:0000256" key="4">
    <source>
        <dbReference type="ARBA" id="ARBA00023204"/>
    </source>
</evidence>
<dbReference type="Proteomes" id="UP000529417">
    <property type="component" value="Unassembled WGS sequence"/>
</dbReference>
<keyword evidence="3 5" id="KW-0378">Hydrolase</keyword>
<dbReference type="GO" id="GO:0003905">
    <property type="term" value="F:alkylbase DNA N-glycosylase activity"/>
    <property type="evidence" value="ECO:0007669"/>
    <property type="project" value="InterPro"/>
</dbReference>
<dbReference type="CDD" id="cd00540">
    <property type="entry name" value="AAG"/>
    <property type="match status" value="1"/>
</dbReference>
<dbReference type="PANTHER" id="PTHR10429:SF0">
    <property type="entry name" value="DNA-3-METHYLADENINE GLYCOSYLASE"/>
    <property type="match status" value="1"/>
</dbReference>
<dbReference type="EC" id="3.2.2.-" evidence="5"/>
<accession>A0A7Z0I0S1</accession>
<feature type="compositionally biased region" description="Low complexity" evidence="6">
    <location>
        <begin position="1"/>
        <end position="16"/>
    </location>
</feature>
<dbReference type="GO" id="GO:0006284">
    <property type="term" value="P:base-excision repair"/>
    <property type="evidence" value="ECO:0007669"/>
    <property type="project" value="InterPro"/>
</dbReference>
<organism evidence="7 8">
    <name type="scientific">Rhabdonatronobacter sediminivivens</name>
    <dbReference type="NCBI Taxonomy" id="2743469"/>
    <lineage>
        <taxon>Bacteria</taxon>
        <taxon>Pseudomonadati</taxon>
        <taxon>Pseudomonadota</taxon>
        <taxon>Alphaproteobacteria</taxon>
        <taxon>Rhodobacterales</taxon>
        <taxon>Paracoccaceae</taxon>
        <taxon>Rhabdonatronobacter</taxon>
    </lineage>
</organism>
<gene>
    <name evidence="7" type="ORF">HUK65_12495</name>
</gene>
<dbReference type="SUPFAM" id="SSF50486">
    <property type="entry name" value="FMT C-terminal domain-like"/>
    <property type="match status" value="1"/>
</dbReference>
<comment type="similarity">
    <text evidence="1 5">Belongs to the DNA glycosylase MPG family.</text>
</comment>
<proteinExistence type="inferred from homology"/>
<keyword evidence="7" id="KW-0326">Glycosidase</keyword>
<evidence type="ECO:0000256" key="1">
    <source>
        <dbReference type="ARBA" id="ARBA00009232"/>
    </source>
</evidence>
<dbReference type="HAMAP" id="MF_00527">
    <property type="entry name" value="3MGH"/>
    <property type="match status" value="1"/>
</dbReference>
<evidence type="ECO:0000313" key="7">
    <source>
        <dbReference type="EMBL" id="NYS25812.1"/>
    </source>
</evidence>
<dbReference type="Gene3D" id="3.10.300.10">
    <property type="entry name" value="Methylpurine-DNA glycosylase (MPG)"/>
    <property type="match status" value="1"/>
</dbReference>
<keyword evidence="4 5" id="KW-0234">DNA repair</keyword>
<evidence type="ECO:0000256" key="5">
    <source>
        <dbReference type="HAMAP-Rule" id="MF_00527"/>
    </source>
</evidence>
<reference evidence="7 8" key="1">
    <citation type="journal article" date="2000" name="Arch. Microbiol.">
        <title>Rhodobaca bogoriensis gen. nov. and sp. nov., an alkaliphilic purple nonsulfur bacterium from African Rift Valley soda lakes.</title>
        <authorList>
            <person name="Milford A.D."/>
            <person name="Achenbach L.A."/>
            <person name="Jung D.O."/>
            <person name="Madigan M.T."/>
        </authorList>
    </citation>
    <scope>NUCLEOTIDE SEQUENCE [LARGE SCALE GENOMIC DNA]</scope>
    <source>
        <strain evidence="7 8">2376</strain>
    </source>
</reference>
<dbReference type="NCBIfam" id="NF002003">
    <property type="entry name" value="PRK00802.1-3"/>
    <property type="match status" value="1"/>
</dbReference>
<keyword evidence="8" id="KW-1185">Reference proteome</keyword>
<dbReference type="InterPro" id="IPR011034">
    <property type="entry name" value="Formyl_transferase-like_C_sf"/>
</dbReference>
<dbReference type="AlphaFoldDB" id="A0A7Z0I0S1"/>
<dbReference type="RefSeq" id="WP_179906610.1">
    <property type="nucleotide sequence ID" value="NZ_JACBXS010000025.1"/>
</dbReference>
<dbReference type="Pfam" id="PF02245">
    <property type="entry name" value="Pur_DNA_glyco"/>
    <property type="match status" value="1"/>
</dbReference>
<evidence type="ECO:0000313" key="8">
    <source>
        <dbReference type="Proteomes" id="UP000529417"/>
    </source>
</evidence>
<protein>
    <recommendedName>
        <fullName evidence="5">Putative 3-methyladenine DNA glycosylase</fullName>
        <ecNumber evidence="5">3.2.2.-</ecNumber>
    </recommendedName>
</protein>
<name>A0A7Z0I0S1_9RHOB</name>
<dbReference type="EMBL" id="JACBXS010000025">
    <property type="protein sequence ID" value="NYS25812.1"/>
    <property type="molecule type" value="Genomic_DNA"/>
</dbReference>
<evidence type="ECO:0000256" key="6">
    <source>
        <dbReference type="SAM" id="MobiDB-lite"/>
    </source>
</evidence>
<keyword evidence="2 5" id="KW-0227">DNA damage</keyword>
<dbReference type="InterPro" id="IPR003180">
    <property type="entry name" value="MPG"/>
</dbReference>
<feature type="region of interest" description="Disordered" evidence="6">
    <location>
        <begin position="1"/>
        <end position="21"/>
    </location>
</feature>
<dbReference type="PANTHER" id="PTHR10429">
    <property type="entry name" value="DNA-3-METHYLADENINE GLYCOSYLASE"/>
    <property type="match status" value="1"/>
</dbReference>
<evidence type="ECO:0000256" key="2">
    <source>
        <dbReference type="ARBA" id="ARBA00022763"/>
    </source>
</evidence>